<comment type="caution">
    <text evidence="1">The sequence shown here is derived from an EMBL/GenBank/DDBJ whole genome shotgun (WGS) entry which is preliminary data.</text>
</comment>
<name>J9BYC3_9ZZZZ</name>
<organism evidence="1">
    <name type="scientific">gut metagenome</name>
    <dbReference type="NCBI Taxonomy" id="749906"/>
    <lineage>
        <taxon>unclassified sequences</taxon>
        <taxon>metagenomes</taxon>
        <taxon>organismal metagenomes</taxon>
    </lineage>
</organism>
<protein>
    <submittedName>
        <fullName evidence="1">Uncharacterized protein</fullName>
    </submittedName>
</protein>
<evidence type="ECO:0000313" key="1">
    <source>
        <dbReference type="EMBL" id="EJW92540.1"/>
    </source>
</evidence>
<gene>
    <name evidence="1" type="ORF">EVA_19352</name>
</gene>
<reference evidence="1" key="1">
    <citation type="journal article" date="2012" name="PLoS ONE">
        <title>Gene sets for utilization of primary and secondary nutrition supplies in the distal gut of endangered iberian lynx.</title>
        <authorList>
            <person name="Alcaide M."/>
            <person name="Messina E."/>
            <person name="Richter M."/>
            <person name="Bargiela R."/>
            <person name="Peplies J."/>
            <person name="Huws S.A."/>
            <person name="Newbold C.J."/>
            <person name="Golyshin P.N."/>
            <person name="Simon M.A."/>
            <person name="Lopez G."/>
            <person name="Yakimov M.M."/>
            <person name="Ferrer M."/>
        </authorList>
    </citation>
    <scope>NUCLEOTIDE SEQUENCE</scope>
</reference>
<proteinExistence type="predicted"/>
<accession>J9BYC3</accession>
<dbReference type="EMBL" id="AMCI01007485">
    <property type="protein sequence ID" value="EJW92540.1"/>
    <property type="molecule type" value="Genomic_DNA"/>
</dbReference>
<feature type="non-terminal residue" evidence="1">
    <location>
        <position position="1"/>
    </location>
</feature>
<dbReference type="AlphaFoldDB" id="J9BYC3"/>
<sequence length="86" mass="9283">SSLSIFPFDTKTADSSMNFKANTLKSGVYYINESSSKPANAPFGYGIIARFKSSVYGFMLGADVVGKKLYVSYGTEAGFGSWVLIK</sequence>